<dbReference type="GO" id="GO:0009425">
    <property type="term" value="C:bacterial-type flagellum basal body"/>
    <property type="evidence" value="ECO:0007669"/>
    <property type="project" value="UniProtKB-SubCell"/>
</dbReference>
<comment type="subcellular location">
    <subcellularLocation>
        <location evidence="1 4">Bacterial flagellum basal body</location>
    </subcellularLocation>
</comment>
<evidence type="ECO:0000256" key="3">
    <source>
        <dbReference type="ARBA" id="ARBA00023143"/>
    </source>
</evidence>
<evidence type="ECO:0000259" key="6">
    <source>
        <dbReference type="Pfam" id="PF06429"/>
    </source>
</evidence>
<evidence type="ECO:0000259" key="5">
    <source>
        <dbReference type="Pfam" id="PF00460"/>
    </source>
</evidence>
<evidence type="ECO:0000256" key="4">
    <source>
        <dbReference type="RuleBase" id="RU362116"/>
    </source>
</evidence>
<reference evidence="8 9" key="1">
    <citation type="submission" date="2016-01" db="EMBL/GenBank/DDBJ databases">
        <title>Investigation of taxonomic status of Bacillus aminovorans.</title>
        <authorList>
            <person name="Verma A."/>
            <person name="Pal Y."/>
            <person name="Krishnamurthi S."/>
        </authorList>
    </citation>
    <scope>NUCLEOTIDE SEQUENCE [LARGE SCALE GENOMIC DNA]</scope>
    <source>
        <strain evidence="8 9">DSM 4337</strain>
    </source>
</reference>
<keyword evidence="8" id="KW-0966">Cell projection</keyword>
<proteinExistence type="inferred from homology"/>
<protein>
    <recommendedName>
        <fullName evidence="4">Flagellar hook protein FlgE</fullName>
    </recommendedName>
</protein>
<dbReference type="InterPro" id="IPR020013">
    <property type="entry name" value="Flagellar_FlgE/F/G"/>
</dbReference>
<dbReference type="InterPro" id="IPR019776">
    <property type="entry name" value="Flagellar_basal_body_rod_CS"/>
</dbReference>
<dbReference type="GO" id="GO:0071978">
    <property type="term" value="P:bacterial-type flagellum-dependent swarming motility"/>
    <property type="evidence" value="ECO:0007669"/>
    <property type="project" value="TreeGrafter"/>
</dbReference>
<evidence type="ECO:0000313" key="8">
    <source>
        <dbReference type="EMBL" id="OAH53768.1"/>
    </source>
</evidence>
<dbReference type="InterPro" id="IPR010930">
    <property type="entry name" value="Flg_bb/hook_C_dom"/>
</dbReference>
<dbReference type="Pfam" id="PF06429">
    <property type="entry name" value="Flg_bbr_C"/>
    <property type="match status" value="1"/>
</dbReference>
<evidence type="ECO:0000313" key="9">
    <source>
        <dbReference type="Proteomes" id="UP000077271"/>
    </source>
</evidence>
<dbReference type="EMBL" id="LQWZ01000035">
    <property type="protein sequence ID" value="OAH53768.1"/>
    <property type="molecule type" value="Genomic_DNA"/>
</dbReference>
<feature type="domain" description="Flagellar hook protein FlgE/F/G-like D1" evidence="7">
    <location>
        <begin position="95"/>
        <end position="177"/>
    </location>
</feature>
<name>A0A177KK42_9BACI</name>
<dbReference type="GO" id="GO:0005829">
    <property type="term" value="C:cytosol"/>
    <property type="evidence" value="ECO:0007669"/>
    <property type="project" value="TreeGrafter"/>
</dbReference>
<keyword evidence="8" id="KW-0282">Flagellum</keyword>
<evidence type="ECO:0000256" key="1">
    <source>
        <dbReference type="ARBA" id="ARBA00004117"/>
    </source>
</evidence>
<dbReference type="NCBIfam" id="TIGR03506">
    <property type="entry name" value="FlgEFG_subfam"/>
    <property type="match status" value="2"/>
</dbReference>
<dbReference type="Pfam" id="PF22692">
    <property type="entry name" value="LlgE_F_G_D1"/>
    <property type="match status" value="1"/>
</dbReference>
<dbReference type="PANTHER" id="PTHR30435">
    <property type="entry name" value="FLAGELLAR PROTEIN"/>
    <property type="match status" value="1"/>
</dbReference>
<dbReference type="GO" id="GO:0009424">
    <property type="term" value="C:bacterial-type flagellum hook"/>
    <property type="evidence" value="ECO:0007669"/>
    <property type="project" value="TreeGrafter"/>
</dbReference>
<sequence length="279" mass="29860">MLRAMYSGYSGLKSSQTELDVTSNNIANVNTHGFKKGRTTFKDMLSQQVSGATEPSANRGGTNPLQIGLGIQIGSIDTIQTQGSLQTTGRSLDLAISGEGFFMLGRGDGTTITDHKYTRSGSFSLDENGHVVNSDGDYLIKAVPDPANPLFAVLYIPINLPTTASNFNIEKDGTITYTDENGMTITQGGLPLAKFTNPEGLEKSGTNNFSETVNSGAPMYTWPGEGGVGTVVTGMLEMSNVDFSEEFTEMIVAQRSFQANSRVITTADEIVQEIANLKR</sequence>
<dbReference type="RefSeq" id="WP_018392354.1">
    <property type="nucleotide sequence ID" value="NZ_LQWZ01000035.1"/>
</dbReference>
<comment type="caution">
    <text evidence="8">The sequence shown here is derived from an EMBL/GenBank/DDBJ whole genome shotgun (WGS) entry which is preliminary data.</text>
</comment>
<dbReference type="PROSITE" id="PS00588">
    <property type="entry name" value="FLAGELLA_BB_ROD"/>
    <property type="match status" value="1"/>
</dbReference>
<feature type="domain" description="Flagellar basal body rod protein N-terminal" evidence="5">
    <location>
        <begin position="5"/>
        <end position="35"/>
    </location>
</feature>
<dbReference type="InterPro" id="IPR053967">
    <property type="entry name" value="LlgE_F_G-like_D1"/>
</dbReference>
<keyword evidence="3 4" id="KW-0975">Bacterial flagellum</keyword>
<gene>
    <name evidence="8" type="primary">flgG</name>
    <name evidence="8" type="ORF">AWH48_10855</name>
</gene>
<dbReference type="AlphaFoldDB" id="A0A177KK42"/>
<feature type="domain" description="Flagellar basal-body/hook protein C-terminal" evidence="6">
    <location>
        <begin position="233"/>
        <end position="277"/>
    </location>
</feature>
<dbReference type="Proteomes" id="UP000077271">
    <property type="component" value="Unassembled WGS sequence"/>
</dbReference>
<comment type="function">
    <text evidence="4">A flexible structure which links the flagellar filament to the drive apparatus in the basal body.</text>
</comment>
<dbReference type="NCBIfam" id="NF009278">
    <property type="entry name" value="PRK12636.1"/>
    <property type="match status" value="1"/>
</dbReference>
<dbReference type="SUPFAM" id="SSF117143">
    <property type="entry name" value="Flagellar hook protein flgE"/>
    <property type="match status" value="1"/>
</dbReference>
<evidence type="ECO:0000259" key="7">
    <source>
        <dbReference type="Pfam" id="PF22692"/>
    </source>
</evidence>
<dbReference type="InterPro" id="IPR001444">
    <property type="entry name" value="Flag_bb_rod_N"/>
</dbReference>
<dbReference type="OrthoDB" id="9804559at2"/>
<dbReference type="PANTHER" id="PTHR30435:SF1">
    <property type="entry name" value="FLAGELLAR HOOK PROTEIN FLGE"/>
    <property type="match status" value="1"/>
</dbReference>
<comment type="similarity">
    <text evidence="2 4">Belongs to the flagella basal body rod proteins family.</text>
</comment>
<keyword evidence="8" id="KW-0969">Cilium</keyword>
<dbReference type="InterPro" id="IPR037925">
    <property type="entry name" value="FlgE/F/G-like"/>
</dbReference>
<dbReference type="Pfam" id="PF00460">
    <property type="entry name" value="Flg_bb_rod"/>
    <property type="match status" value="1"/>
</dbReference>
<accession>A0A177KK42</accession>
<evidence type="ECO:0000256" key="2">
    <source>
        <dbReference type="ARBA" id="ARBA00009677"/>
    </source>
</evidence>
<organism evidence="8 9">
    <name type="scientific">Domibacillus aminovorans</name>
    <dbReference type="NCBI Taxonomy" id="29332"/>
    <lineage>
        <taxon>Bacteria</taxon>
        <taxon>Bacillati</taxon>
        <taxon>Bacillota</taxon>
        <taxon>Bacilli</taxon>
        <taxon>Bacillales</taxon>
        <taxon>Bacillaceae</taxon>
        <taxon>Domibacillus</taxon>
    </lineage>
</organism>